<dbReference type="VEuPathDB" id="VectorBase:LOC119168011"/>
<dbReference type="AlphaFoldDB" id="A0A6M2DB47"/>
<accession>A0A6M2DB47</accession>
<sequence>MFKLTLLLLLCTAIISVRTLDLFNDCVWDADKIKEPYRCMFIPLEEVYAYIPYYIRLAEAVLQQHANQLNPKYLNTFYNVTRVAVKNRGQLQVGATLLMEFMTTQSTCFRQCHFSVFMCPPNDNKVNGVCRASFYLRSGVFIVEQSWCHPMGSAKRPSKPESSSVTP</sequence>
<name>A0A6M2DB47_RHIMP</name>
<feature type="signal peptide" evidence="1">
    <location>
        <begin position="1"/>
        <end position="19"/>
    </location>
</feature>
<keyword evidence="1" id="KW-0732">Signal</keyword>
<proteinExistence type="predicted"/>
<evidence type="ECO:0000256" key="1">
    <source>
        <dbReference type="SAM" id="SignalP"/>
    </source>
</evidence>
<evidence type="ECO:0000313" key="2">
    <source>
        <dbReference type="EMBL" id="NOV42461.1"/>
    </source>
</evidence>
<dbReference type="EMBL" id="GHWJ01009724">
    <property type="protein sequence ID" value="NOV42461.1"/>
    <property type="molecule type" value="Transcribed_RNA"/>
</dbReference>
<protein>
    <submittedName>
        <fullName evidence="2">Putative cystatin-like 1 protein</fullName>
    </submittedName>
</protein>
<reference evidence="2" key="1">
    <citation type="submission" date="2019-09" db="EMBL/GenBank/DDBJ databases">
        <title>Organ-specific transcriptomic study of the physiology of the cattle tick, Rhipicephalus microplus.</title>
        <authorList>
            <person name="Tirloni L."/>
            <person name="Braz G."/>
            <person name="Gandara A.C.P."/>
            <person name="Sabadin G.A."/>
            <person name="da Silva R.M."/>
            <person name="Guizzo M.G."/>
            <person name="Machado J.A."/>
            <person name="Costa E.P."/>
            <person name="Gomes H.F."/>
            <person name="Moraes J."/>
            <person name="Mota M.B.S."/>
            <person name="Mesquita R.D."/>
            <person name="Alvarenga P.H."/>
            <person name="Alves F."/>
            <person name="Seixas A."/>
            <person name="da Fonseca R.N."/>
            <person name="Fogaca A."/>
            <person name="Logullo C."/>
            <person name="Tanaka A."/>
            <person name="Daffre S."/>
            <person name="Termignoni C."/>
            <person name="Vaz I.S.Jr."/>
            <person name="Oliveira P.L."/>
            <person name="Ribeiro J.M."/>
        </authorList>
    </citation>
    <scope>NUCLEOTIDE SEQUENCE</scope>
    <source>
        <strain evidence="2">Porto Alegre</strain>
    </source>
</reference>
<feature type="chain" id="PRO_5026980375" evidence="1">
    <location>
        <begin position="20"/>
        <end position="167"/>
    </location>
</feature>
<organism evidence="2">
    <name type="scientific">Rhipicephalus microplus</name>
    <name type="common">Cattle tick</name>
    <name type="synonym">Boophilus microplus</name>
    <dbReference type="NCBI Taxonomy" id="6941"/>
    <lineage>
        <taxon>Eukaryota</taxon>
        <taxon>Metazoa</taxon>
        <taxon>Ecdysozoa</taxon>
        <taxon>Arthropoda</taxon>
        <taxon>Chelicerata</taxon>
        <taxon>Arachnida</taxon>
        <taxon>Acari</taxon>
        <taxon>Parasitiformes</taxon>
        <taxon>Ixodida</taxon>
        <taxon>Ixodoidea</taxon>
        <taxon>Ixodidae</taxon>
        <taxon>Rhipicephalinae</taxon>
        <taxon>Rhipicephalus</taxon>
        <taxon>Boophilus</taxon>
    </lineage>
</organism>
<dbReference type="InterPro" id="IPR046350">
    <property type="entry name" value="Cystatin_sf"/>
</dbReference>
<dbReference type="SUPFAM" id="SSF54403">
    <property type="entry name" value="Cystatin/monellin"/>
    <property type="match status" value="1"/>
</dbReference>